<keyword evidence="9" id="KW-1185">Reference proteome</keyword>
<reference evidence="9" key="1">
    <citation type="submission" date="2021-01" db="EMBL/GenBank/DDBJ databases">
        <title>Genome public.</title>
        <authorList>
            <person name="Liu C."/>
            <person name="Sun Q."/>
        </authorList>
    </citation>
    <scope>NUCLEOTIDE SEQUENCE [LARGE SCALE GENOMIC DNA]</scope>
    <source>
        <strain evidence="9">YIM B02556</strain>
    </source>
</reference>
<dbReference type="NCBIfam" id="TIGR02168">
    <property type="entry name" value="SMC_prok_B"/>
    <property type="match status" value="1"/>
</dbReference>
<dbReference type="InterPro" id="IPR027417">
    <property type="entry name" value="P-loop_NTPase"/>
</dbReference>
<evidence type="ECO:0000313" key="9">
    <source>
        <dbReference type="Proteomes" id="UP000652760"/>
    </source>
</evidence>
<dbReference type="Proteomes" id="UP000652760">
    <property type="component" value="Unassembled WGS sequence"/>
</dbReference>
<evidence type="ECO:0000256" key="1">
    <source>
        <dbReference type="ARBA" id="ARBA00022490"/>
    </source>
</evidence>
<sequence length="1157" mass="124994">MQFTRLRLSGFKSFVDATDLVIEPGMTGIVGPNGCGKSNLVEALRWVMGETSAKRMRGDDMDDVIFGGTSSRPARNLGEVTLAVDNRSRTAPAGFNEHDELEITRRIERGSGSDYRINGKLVRARDVQLLFADNASGAGSPALVSQGKVAQIIAAKPQERRALLEEAAGITGLHSRRHEAELRLKAAETNLTRLDDVIGAMDTQLQSLKKQARQAVRYRNLSDQIRKAEAVLWHLRWLAAQEERARAHAAFAAAEAEVRDRMLAVNQMAARRTEAAAGLPDKRQTESRTAAALQRLVIAREQLDAEEKRVADQQRALEARLRQIAGDLGREEALAADAGEALARLEAERDRLIAAQADEEMLEDAAAEALAEAREQVDALDRELTRLTETVATDEARRAATQRQSAELEARAAGLAKRLADQQAQRAVLEAEIAARADLSEAELAVELAEQRLEQARDAAEAAELAKAEAEPAQSRAREALSAAESACARLRAEERALAELLEAGAGGPFPPLVDAVTVSPGYEGALAAALGDALTAPLDVAAPVHWRMLPAYEAVAPLPSGAEPLSNHVQGPPAAARALVHIGVIADAGADAGAGAALVGRLAPGQVLVSRDGGAWRWDGLTVQAGAPTAAAIRLKQRNRLAELRGELELAEEQVTLAREALDLAKRTVEEAAQADRRARDAVREGFAALNAARDRHAKLAREADAASHRLAALVEAVERLAVEESEAAARRDEALELLEALPDPREGRERMNDRRAALAERRTALSERQNALDRLTREAQARRQRLAAIQSETASWDTRSTGAGGRVAELRQRAQEAEGEIAALSGRPAGIAAERQDLLDRIAVAERDRKRAADALAEAEARLAETEQALRDAEAALADGREARARAEAAVSAAQQQERTLTERIAERLDCRPEDTRAAAELDPAEPMPDAAAVEARLDKLTRERETMGPVNLRAEIEAQELEAQITGLQGEREDLTAAIARLRQGISSLNREARERLVASFDVVNRDFQELFTRLFGGGKAYLELVNAEDPLNAGLEIYASPPGKKLQVLSLLSGGEQALTALSLLFAVFRSNPAPICVLDEVDAPLDEANVGRFCDLVEDIARQGDTRFLIITHHRLTMARVDRLFGVTMVERGVSQLVSVDLSRAAELRGVA</sequence>
<keyword evidence="1 6" id="KW-0963">Cytoplasm</keyword>
<organism evidence="8 9">
    <name type="scientific">Azospirillum endophyticum</name>
    <dbReference type="NCBI Taxonomy" id="2800326"/>
    <lineage>
        <taxon>Bacteria</taxon>
        <taxon>Pseudomonadati</taxon>
        <taxon>Pseudomonadota</taxon>
        <taxon>Alphaproteobacteria</taxon>
        <taxon>Rhodospirillales</taxon>
        <taxon>Azospirillaceae</taxon>
        <taxon>Azospirillum</taxon>
    </lineage>
</organism>
<dbReference type="PIRSF" id="PIRSF005719">
    <property type="entry name" value="SMC"/>
    <property type="match status" value="1"/>
</dbReference>
<dbReference type="InterPro" id="IPR011890">
    <property type="entry name" value="SMC_prok"/>
</dbReference>
<dbReference type="RefSeq" id="WP_200199311.1">
    <property type="nucleotide sequence ID" value="NZ_JAENHM010000088.1"/>
</dbReference>
<comment type="subcellular location">
    <subcellularLocation>
        <location evidence="6">Cytoplasm</location>
    </subcellularLocation>
</comment>
<keyword evidence="2 6" id="KW-0547">Nucleotide-binding</keyword>
<evidence type="ECO:0000256" key="2">
    <source>
        <dbReference type="ARBA" id="ARBA00022741"/>
    </source>
</evidence>
<protein>
    <recommendedName>
        <fullName evidence="6">Chromosome partition protein Smc</fullName>
    </recommendedName>
</protein>
<gene>
    <name evidence="6 8" type="primary">smc</name>
    <name evidence="8" type="ORF">JHL17_35225</name>
</gene>
<name>A0ABS1FGV1_9PROT</name>
<dbReference type="HAMAP" id="MF_01894">
    <property type="entry name" value="Smc_prok"/>
    <property type="match status" value="1"/>
</dbReference>
<feature type="domain" description="RecF/RecN/SMC N-terminal" evidence="7">
    <location>
        <begin position="4"/>
        <end position="1140"/>
    </location>
</feature>
<comment type="function">
    <text evidence="6">Required for chromosome condensation and partitioning.</text>
</comment>
<dbReference type="InterPro" id="IPR024704">
    <property type="entry name" value="SMC"/>
</dbReference>
<accession>A0ABS1FGV1</accession>
<comment type="similarity">
    <text evidence="6">Belongs to the SMC family.</text>
</comment>
<keyword evidence="5 6" id="KW-0238">DNA-binding</keyword>
<dbReference type="PANTHER" id="PTHR43977">
    <property type="entry name" value="STRUCTURAL MAINTENANCE OF CHROMOSOMES PROTEIN 3"/>
    <property type="match status" value="1"/>
</dbReference>
<feature type="coiled-coil region" evidence="6">
    <location>
        <begin position="750"/>
        <end position="906"/>
    </location>
</feature>
<comment type="caution">
    <text evidence="8">The sequence shown here is derived from an EMBL/GenBank/DDBJ whole genome shotgun (WGS) entry which is preliminary data.</text>
</comment>
<feature type="coiled-coil region" evidence="6">
    <location>
        <begin position="296"/>
        <end position="504"/>
    </location>
</feature>
<proteinExistence type="inferred from homology"/>
<feature type="binding site" evidence="6">
    <location>
        <begin position="32"/>
        <end position="39"/>
    </location>
    <ligand>
        <name>ATP</name>
        <dbReference type="ChEBI" id="CHEBI:30616"/>
    </ligand>
</feature>
<evidence type="ECO:0000259" key="7">
    <source>
        <dbReference type="Pfam" id="PF02463"/>
    </source>
</evidence>
<keyword evidence="3 6" id="KW-0067">ATP-binding</keyword>
<dbReference type="Gene3D" id="3.40.50.300">
    <property type="entry name" value="P-loop containing nucleotide triphosphate hydrolases"/>
    <property type="match status" value="2"/>
</dbReference>
<evidence type="ECO:0000256" key="3">
    <source>
        <dbReference type="ARBA" id="ARBA00022840"/>
    </source>
</evidence>
<evidence type="ECO:0000256" key="5">
    <source>
        <dbReference type="ARBA" id="ARBA00023125"/>
    </source>
</evidence>
<evidence type="ECO:0000313" key="8">
    <source>
        <dbReference type="EMBL" id="MBK1842660.1"/>
    </source>
</evidence>
<keyword evidence="4 6" id="KW-0175">Coiled coil</keyword>
<feature type="coiled-coil region" evidence="6">
    <location>
        <begin position="954"/>
        <end position="995"/>
    </location>
</feature>
<dbReference type="CDD" id="cd03278">
    <property type="entry name" value="ABC_SMC_barmotin"/>
    <property type="match status" value="1"/>
</dbReference>
<feature type="coiled-coil region" evidence="6">
    <location>
        <begin position="635"/>
        <end position="711"/>
    </location>
</feature>
<dbReference type="EMBL" id="JAENHM010000088">
    <property type="protein sequence ID" value="MBK1842660.1"/>
    <property type="molecule type" value="Genomic_DNA"/>
</dbReference>
<evidence type="ECO:0000256" key="4">
    <source>
        <dbReference type="ARBA" id="ARBA00023054"/>
    </source>
</evidence>
<dbReference type="SUPFAM" id="SSF52540">
    <property type="entry name" value="P-loop containing nucleoside triphosphate hydrolases"/>
    <property type="match status" value="1"/>
</dbReference>
<evidence type="ECO:0000256" key="6">
    <source>
        <dbReference type="HAMAP-Rule" id="MF_01894"/>
    </source>
</evidence>
<dbReference type="Pfam" id="PF02463">
    <property type="entry name" value="SMC_N"/>
    <property type="match status" value="1"/>
</dbReference>
<dbReference type="InterPro" id="IPR003395">
    <property type="entry name" value="RecF/RecN/SMC_N"/>
</dbReference>
<comment type="domain">
    <text evidence="6">Contains large globular domains required for ATP hydrolysis at each terminus and a third globular domain forming a flexible hinge near the middle of the molecule. These domains are separated by coiled-coil structures.</text>
</comment>
<comment type="subunit">
    <text evidence="6">Homodimer.</text>
</comment>